<dbReference type="OrthoDB" id="5950681at2759"/>
<sequence>MKIIDPQLQSLAQGLKETVIKSKADSTHIAVHSQSKAAVEEAVNAVLWINQTVGSQPITHDPFIKTVIASLQRLLAKPWKKKEPIMPAMLKDLVDAAGSSPSLSEARTVAIALVAFSAFLRVDEVISLRCWNVQFYPSYMVIKILSSKTDQLHQGDEVVVCFKLAAINSNSTEQLFRAIVHSRNGEKLRKLGSLSYPRIRELLQAKLQSLGYDPSLFGTRSFRAGGAMLAADQGVQDRILKRHERWRSEMAKDGYVKDFVETRLKISRKLGL</sequence>
<feature type="domain" description="Tyr recombinase" evidence="2">
    <location>
        <begin position="80"/>
        <end position="268"/>
    </location>
</feature>
<evidence type="ECO:0000313" key="3">
    <source>
        <dbReference type="EnsemblMetazoa" id="Aqu2.1.29599_001"/>
    </source>
</evidence>
<evidence type="ECO:0000256" key="1">
    <source>
        <dbReference type="ARBA" id="ARBA00023172"/>
    </source>
</evidence>
<proteinExistence type="predicted"/>
<dbReference type="AlphaFoldDB" id="A0A1X7UQ07"/>
<dbReference type="OMA" id="WRSEMAK"/>
<dbReference type="Gene3D" id="1.10.443.10">
    <property type="entry name" value="Intergrase catalytic core"/>
    <property type="match status" value="1"/>
</dbReference>
<dbReference type="PANTHER" id="PTHR34605:SF6">
    <property type="entry name" value="TYR RECOMBINASE DOMAIN-CONTAINING PROTEIN"/>
    <property type="match status" value="1"/>
</dbReference>
<dbReference type="PANTHER" id="PTHR34605">
    <property type="entry name" value="PHAGE_INTEGRASE DOMAIN-CONTAINING PROTEIN"/>
    <property type="match status" value="1"/>
</dbReference>
<accession>A0A1X7UQ07</accession>
<dbReference type="GO" id="GO:0003677">
    <property type="term" value="F:DNA binding"/>
    <property type="evidence" value="ECO:0007669"/>
    <property type="project" value="InterPro"/>
</dbReference>
<dbReference type="GO" id="GO:0006310">
    <property type="term" value="P:DNA recombination"/>
    <property type="evidence" value="ECO:0007669"/>
    <property type="project" value="UniProtKB-KW"/>
</dbReference>
<dbReference type="EnsemblMetazoa" id="Aqu2.1.29599_001">
    <property type="protein sequence ID" value="Aqu2.1.29599_001"/>
    <property type="gene ID" value="Aqu2.1.29599"/>
</dbReference>
<organism evidence="3">
    <name type="scientific">Amphimedon queenslandica</name>
    <name type="common">Sponge</name>
    <dbReference type="NCBI Taxonomy" id="400682"/>
    <lineage>
        <taxon>Eukaryota</taxon>
        <taxon>Metazoa</taxon>
        <taxon>Porifera</taxon>
        <taxon>Demospongiae</taxon>
        <taxon>Heteroscleromorpha</taxon>
        <taxon>Haplosclerida</taxon>
        <taxon>Niphatidae</taxon>
        <taxon>Amphimedon</taxon>
    </lineage>
</organism>
<reference evidence="3" key="1">
    <citation type="submission" date="2017-05" db="UniProtKB">
        <authorList>
            <consortium name="EnsemblMetazoa"/>
        </authorList>
    </citation>
    <scope>IDENTIFICATION</scope>
</reference>
<dbReference type="GO" id="GO:0015074">
    <property type="term" value="P:DNA integration"/>
    <property type="evidence" value="ECO:0007669"/>
    <property type="project" value="InterPro"/>
</dbReference>
<name>A0A1X7UQ07_AMPQE</name>
<dbReference type="InParanoid" id="A0A1X7UQ07"/>
<dbReference type="PROSITE" id="PS51898">
    <property type="entry name" value="TYR_RECOMBINASE"/>
    <property type="match status" value="1"/>
</dbReference>
<dbReference type="InterPro" id="IPR002104">
    <property type="entry name" value="Integrase_catalytic"/>
</dbReference>
<keyword evidence="1" id="KW-0233">DNA recombination</keyword>
<dbReference type="InterPro" id="IPR052925">
    <property type="entry name" value="Phage_Integrase-like_Recomb"/>
</dbReference>
<evidence type="ECO:0000259" key="2">
    <source>
        <dbReference type="PROSITE" id="PS51898"/>
    </source>
</evidence>
<dbReference type="InterPro" id="IPR011010">
    <property type="entry name" value="DNA_brk_join_enz"/>
</dbReference>
<dbReference type="SUPFAM" id="SSF56349">
    <property type="entry name" value="DNA breaking-rejoining enzymes"/>
    <property type="match status" value="1"/>
</dbReference>
<protein>
    <recommendedName>
        <fullName evidence="2">Tyr recombinase domain-containing protein</fullName>
    </recommendedName>
</protein>
<dbReference type="InterPro" id="IPR013762">
    <property type="entry name" value="Integrase-like_cat_sf"/>
</dbReference>